<dbReference type="Proteomes" id="UP000016637">
    <property type="component" value="Unassembled WGS sequence"/>
</dbReference>
<evidence type="ECO:0008006" key="5">
    <source>
        <dbReference type="Google" id="ProtNLM"/>
    </source>
</evidence>
<evidence type="ECO:0000313" key="3">
    <source>
        <dbReference type="EMBL" id="ERK56809.1"/>
    </source>
</evidence>
<feature type="compositionally biased region" description="Basic and acidic residues" evidence="1">
    <location>
        <begin position="73"/>
        <end position="90"/>
    </location>
</feature>
<keyword evidence="4" id="KW-1185">Reference proteome</keyword>
<dbReference type="PATRIC" id="fig|1321820.3.peg.1262"/>
<reference evidence="3 4" key="1">
    <citation type="submission" date="2013-08" db="EMBL/GenBank/DDBJ databases">
        <authorList>
            <person name="Weinstock G."/>
            <person name="Sodergren E."/>
            <person name="Wylie T."/>
            <person name="Fulton L."/>
            <person name="Fulton R."/>
            <person name="Fronick C."/>
            <person name="O'Laughlin M."/>
            <person name="Godfrey J."/>
            <person name="Miner T."/>
            <person name="Herter B."/>
            <person name="Appelbaum E."/>
            <person name="Cordes M."/>
            <person name="Lek S."/>
            <person name="Wollam A."/>
            <person name="Pepin K.H."/>
            <person name="Palsikar V.B."/>
            <person name="Mitreva M."/>
            <person name="Wilson R.K."/>
        </authorList>
    </citation>
    <scope>NUCLEOTIDE SEQUENCE [LARGE SCALE GENOMIC DNA]</scope>
    <source>
        <strain evidence="3 4">ATCC 700627</strain>
    </source>
</reference>
<keyword evidence="2" id="KW-0472">Membrane</keyword>
<gene>
    <name evidence="3" type="ORF">HMPREF1983_01302</name>
</gene>
<evidence type="ECO:0000256" key="2">
    <source>
        <dbReference type="SAM" id="Phobius"/>
    </source>
</evidence>
<organism evidence="3 4">
    <name type="scientific">Gemella bergeri ATCC 700627</name>
    <dbReference type="NCBI Taxonomy" id="1321820"/>
    <lineage>
        <taxon>Bacteria</taxon>
        <taxon>Bacillati</taxon>
        <taxon>Bacillota</taxon>
        <taxon>Bacilli</taxon>
        <taxon>Bacillales</taxon>
        <taxon>Gemellaceae</taxon>
        <taxon>Gemella</taxon>
    </lineage>
</organism>
<dbReference type="eggNOG" id="ENOG5030513">
    <property type="taxonomic scope" value="Bacteria"/>
</dbReference>
<name>U2QKQ7_9BACL</name>
<comment type="caution">
    <text evidence="3">The sequence shown here is derived from an EMBL/GenBank/DDBJ whole genome shotgun (WGS) entry which is preliminary data.</text>
</comment>
<feature type="compositionally biased region" description="Low complexity" evidence="1">
    <location>
        <begin position="60"/>
        <end position="71"/>
    </location>
</feature>
<protein>
    <recommendedName>
        <fullName evidence="5">Sarcalumenin</fullName>
    </recommendedName>
</protein>
<accession>U2QKQ7</accession>
<dbReference type="EMBL" id="AWVP01000080">
    <property type="protein sequence ID" value="ERK56809.1"/>
    <property type="molecule type" value="Genomic_DNA"/>
</dbReference>
<proteinExistence type="predicted"/>
<sequence>MDMKNNNLLKILWGMVFVIFLSSALFLGYNYFFGKSSTKEKDKTSQTNTTKKVEKEEKQNSNTTDSTQSSTENKTKNQDQKNSYEYDGKKLSHSAGLGNTGKVFNSQKEAMEYGKQEIARLIEKDKKPRQFSISRVTSEDGKLVGWTVDIFESNNG</sequence>
<keyword evidence="2" id="KW-1133">Transmembrane helix</keyword>
<dbReference type="HOGENOM" id="CLU_1406999_0_0_9"/>
<evidence type="ECO:0000313" key="4">
    <source>
        <dbReference type="Proteomes" id="UP000016637"/>
    </source>
</evidence>
<keyword evidence="2" id="KW-0812">Transmembrane</keyword>
<feature type="region of interest" description="Disordered" evidence="1">
    <location>
        <begin position="39"/>
        <end position="101"/>
    </location>
</feature>
<evidence type="ECO:0000256" key="1">
    <source>
        <dbReference type="SAM" id="MobiDB-lite"/>
    </source>
</evidence>
<feature type="transmembrane region" description="Helical" evidence="2">
    <location>
        <begin position="12"/>
        <end position="33"/>
    </location>
</feature>
<dbReference type="AlphaFoldDB" id="U2QKQ7"/>